<dbReference type="KEGG" id="sbu:SpiBuddy_1842"/>
<organism evidence="1 2">
    <name type="scientific">Sphaerochaeta globosa (strain ATCC BAA-1886 / DSM 22777 / Buddy)</name>
    <name type="common">Spirochaeta sp. (strain Buddy)</name>
    <dbReference type="NCBI Taxonomy" id="158189"/>
    <lineage>
        <taxon>Bacteria</taxon>
        <taxon>Pseudomonadati</taxon>
        <taxon>Spirochaetota</taxon>
        <taxon>Spirochaetia</taxon>
        <taxon>Spirochaetales</taxon>
        <taxon>Sphaerochaetaceae</taxon>
        <taxon>Sphaerochaeta</taxon>
    </lineage>
</organism>
<proteinExistence type="predicted"/>
<evidence type="ECO:0000313" key="1">
    <source>
        <dbReference type="EMBL" id="ADY13666.1"/>
    </source>
</evidence>
<dbReference type="EMBL" id="CP002541">
    <property type="protein sequence ID" value="ADY13666.1"/>
    <property type="molecule type" value="Genomic_DNA"/>
</dbReference>
<keyword evidence="2" id="KW-1185">Reference proteome</keyword>
<protein>
    <submittedName>
        <fullName evidence="1">Uncharacterized protein</fullName>
    </submittedName>
</protein>
<dbReference type="AlphaFoldDB" id="F0RWN5"/>
<dbReference type="RefSeq" id="WP_013607515.1">
    <property type="nucleotide sequence ID" value="NC_015152.1"/>
</dbReference>
<accession>F0RWN5</accession>
<sequence length="103" mass="11981">MSDCIEIVKHYCWMASYFINNDLSSYTKGELAQIEKFEEELKEVYGASVEVIDCSEDSEFGTPDYGGLRGTLSAYKVRYEPSDLPSEFWDDGYKQEALRSRYW</sequence>
<dbReference type="STRING" id="158189.SpiBuddy_1842"/>
<evidence type="ECO:0000313" key="2">
    <source>
        <dbReference type="Proteomes" id="UP000008466"/>
    </source>
</evidence>
<dbReference type="HOGENOM" id="CLU_2275633_0_0_12"/>
<gene>
    <name evidence="1" type="ordered locus">SpiBuddy_1842</name>
</gene>
<dbReference type="Proteomes" id="UP000008466">
    <property type="component" value="Chromosome"/>
</dbReference>
<reference evidence="2" key="1">
    <citation type="submission" date="2011-02" db="EMBL/GenBank/DDBJ databases">
        <title>Complete sequence of Spirochaeta sp. Buddy.</title>
        <authorList>
            <person name="Lucas S."/>
            <person name="Copeland A."/>
            <person name="Lapidus A."/>
            <person name="Cheng J.-F."/>
            <person name="Goodwin L."/>
            <person name="Pitluck S."/>
            <person name="Zeytun A."/>
            <person name="Detter J.C."/>
            <person name="Han C."/>
            <person name="Tapia R."/>
            <person name="Land M."/>
            <person name="Hauser L."/>
            <person name="Kyrpides N."/>
            <person name="Ivanova N."/>
            <person name="Mikhailova N."/>
            <person name="Pagani I."/>
            <person name="Ritalahti K.M."/>
            <person name="Loeffler F.E."/>
            <person name="Woyke T."/>
        </authorList>
    </citation>
    <scope>NUCLEOTIDE SEQUENCE [LARGE SCALE GENOMIC DNA]</scope>
    <source>
        <strain evidence="2">ATCC BAA-1886 / DSM 22777 / Buddy</strain>
    </source>
</reference>
<name>F0RWN5_SPHGB</name>